<accession>A0A0U1KVH4</accession>
<dbReference type="Proteomes" id="UP000049855">
    <property type="component" value="Unassembled WGS sequence"/>
</dbReference>
<evidence type="ECO:0000256" key="1">
    <source>
        <dbReference type="SAM" id="MobiDB-lite"/>
    </source>
</evidence>
<feature type="compositionally biased region" description="Basic and acidic residues" evidence="1">
    <location>
        <begin position="1"/>
        <end position="16"/>
    </location>
</feature>
<dbReference type="EMBL" id="CTRP01000004">
    <property type="protein sequence ID" value="CQR71285.1"/>
    <property type="molecule type" value="Genomic_DNA"/>
</dbReference>
<reference evidence="3" key="1">
    <citation type="submission" date="2015-03" db="EMBL/GenBank/DDBJ databases">
        <authorList>
            <person name="Nijsse Bart"/>
        </authorList>
    </citation>
    <scope>NUCLEOTIDE SEQUENCE [LARGE SCALE GENOMIC DNA]</scope>
</reference>
<evidence type="ECO:0000313" key="2">
    <source>
        <dbReference type="EMBL" id="CQR71285.1"/>
    </source>
</evidence>
<dbReference type="AlphaFoldDB" id="A0A0U1KVH4"/>
<organism evidence="2 3">
    <name type="scientific">Sporomusa ovata</name>
    <dbReference type="NCBI Taxonomy" id="2378"/>
    <lineage>
        <taxon>Bacteria</taxon>
        <taxon>Bacillati</taxon>
        <taxon>Bacillota</taxon>
        <taxon>Negativicutes</taxon>
        <taxon>Selenomonadales</taxon>
        <taxon>Sporomusaceae</taxon>
        <taxon>Sporomusa</taxon>
    </lineage>
</organism>
<proteinExistence type="predicted"/>
<sequence>MKEKDNGVKIDAKDSQRAQTQEFKEKYKKRASYECMNGKTVR</sequence>
<keyword evidence="3" id="KW-1185">Reference proteome</keyword>
<feature type="region of interest" description="Disordered" evidence="1">
    <location>
        <begin position="1"/>
        <end position="24"/>
    </location>
</feature>
<name>A0A0U1KVH4_9FIRM</name>
<gene>
    <name evidence="2" type="ORF">SpAn4DRAFT_3790</name>
</gene>
<protein>
    <submittedName>
        <fullName evidence="2">Uncharacterized protein</fullName>
    </submittedName>
</protein>
<evidence type="ECO:0000313" key="3">
    <source>
        <dbReference type="Proteomes" id="UP000049855"/>
    </source>
</evidence>